<dbReference type="EMBL" id="KN839143">
    <property type="protein sequence ID" value="KIJ90615.1"/>
    <property type="molecule type" value="Genomic_DNA"/>
</dbReference>
<dbReference type="Proteomes" id="UP000054477">
    <property type="component" value="Unassembled WGS sequence"/>
</dbReference>
<feature type="transmembrane region" description="Helical" evidence="1">
    <location>
        <begin position="55"/>
        <end position="72"/>
    </location>
</feature>
<keyword evidence="1" id="KW-0812">Transmembrane</keyword>
<keyword evidence="1" id="KW-1133">Transmembrane helix</keyword>
<keyword evidence="3" id="KW-1185">Reference proteome</keyword>
<accession>A0A0C9WLU5</accession>
<evidence type="ECO:0000256" key="1">
    <source>
        <dbReference type="SAM" id="Phobius"/>
    </source>
</evidence>
<feature type="transmembrane region" description="Helical" evidence="1">
    <location>
        <begin position="29"/>
        <end position="49"/>
    </location>
</feature>
<reference evidence="3" key="2">
    <citation type="submission" date="2015-01" db="EMBL/GenBank/DDBJ databases">
        <title>Evolutionary Origins and Diversification of the Mycorrhizal Mutualists.</title>
        <authorList>
            <consortium name="DOE Joint Genome Institute"/>
            <consortium name="Mycorrhizal Genomics Consortium"/>
            <person name="Kohler A."/>
            <person name="Kuo A."/>
            <person name="Nagy L.G."/>
            <person name="Floudas D."/>
            <person name="Copeland A."/>
            <person name="Barry K.W."/>
            <person name="Cichocki N."/>
            <person name="Veneault-Fourrey C."/>
            <person name="LaButti K."/>
            <person name="Lindquist E.A."/>
            <person name="Lipzen A."/>
            <person name="Lundell T."/>
            <person name="Morin E."/>
            <person name="Murat C."/>
            <person name="Riley R."/>
            <person name="Ohm R."/>
            <person name="Sun H."/>
            <person name="Tunlid A."/>
            <person name="Henrissat B."/>
            <person name="Grigoriev I.V."/>
            <person name="Hibbett D.S."/>
            <person name="Martin F."/>
        </authorList>
    </citation>
    <scope>NUCLEOTIDE SEQUENCE [LARGE SCALE GENOMIC DNA]</scope>
    <source>
        <strain evidence="3">LaAM-08-1</strain>
    </source>
</reference>
<name>A0A0C9WLU5_9AGAR</name>
<gene>
    <name evidence="2" type="ORF">K443DRAFT_15069</name>
</gene>
<evidence type="ECO:0000313" key="3">
    <source>
        <dbReference type="Proteomes" id="UP000054477"/>
    </source>
</evidence>
<dbReference type="AlphaFoldDB" id="A0A0C9WLU5"/>
<reference evidence="2 3" key="1">
    <citation type="submission" date="2014-04" db="EMBL/GenBank/DDBJ databases">
        <authorList>
            <consortium name="DOE Joint Genome Institute"/>
            <person name="Kuo A."/>
            <person name="Kohler A."/>
            <person name="Nagy L.G."/>
            <person name="Floudas D."/>
            <person name="Copeland A."/>
            <person name="Barry K.W."/>
            <person name="Cichocki N."/>
            <person name="Veneault-Fourrey C."/>
            <person name="LaButti K."/>
            <person name="Lindquist E.A."/>
            <person name="Lipzen A."/>
            <person name="Lundell T."/>
            <person name="Morin E."/>
            <person name="Murat C."/>
            <person name="Sun H."/>
            <person name="Tunlid A."/>
            <person name="Henrissat B."/>
            <person name="Grigoriev I.V."/>
            <person name="Hibbett D.S."/>
            <person name="Martin F."/>
            <person name="Nordberg H.P."/>
            <person name="Cantor M.N."/>
            <person name="Hua S.X."/>
        </authorList>
    </citation>
    <scope>NUCLEOTIDE SEQUENCE [LARGE SCALE GENOMIC DNA]</scope>
    <source>
        <strain evidence="2 3">LaAM-08-1</strain>
    </source>
</reference>
<keyword evidence="1" id="KW-0472">Membrane</keyword>
<dbReference type="HOGENOM" id="CLU_2512990_0_0_1"/>
<sequence length="85" mass="9020">MSMPPDSHQILPVCSSGCTYRRLARNRGAGSYVLVLGSYMPAVLCTPTFTEVVLAGVLVNLAFGVVFTVFGVRSHSCSRLLAVNG</sequence>
<proteinExistence type="predicted"/>
<protein>
    <submittedName>
        <fullName evidence="2">Uncharacterized protein</fullName>
    </submittedName>
</protein>
<evidence type="ECO:0000313" key="2">
    <source>
        <dbReference type="EMBL" id="KIJ90615.1"/>
    </source>
</evidence>
<organism evidence="2 3">
    <name type="scientific">Laccaria amethystina LaAM-08-1</name>
    <dbReference type="NCBI Taxonomy" id="1095629"/>
    <lineage>
        <taxon>Eukaryota</taxon>
        <taxon>Fungi</taxon>
        <taxon>Dikarya</taxon>
        <taxon>Basidiomycota</taxon>
        <taxon>Agaricomycotina</taxon>
        <taxon>Agaricomycetes</taxon>
        <taxon>Agaricomycetidae</taxon>
        <taxon>Agaricales</taxon>
        <taxon>Agaricineae</taxon>
        <taxon>Hydnangiaceae</taxon>
        <taxon>Laccaria</taxon>
    </lineage>
</organism>